<feature type="transmembrane region" description="Helical" evidence="6">
    <location>
        <begin position="314"/>
        <end position="331"/>
    </location>
</feature>
<feature type="domain" description="Major facilitator superfamily (MFS) profile" evidence="7">
    <location>
        <begin position="22"/>
        <end position="396"/>
    </location>
</feature>
<evidence type="ECO:0000313" key="9">
    <source>
        <dbReference type="Proteomes" id="UP000272503"/>
    </source>
</evidence>
<name>A0A3L7A7D8_9MICO</name>
<accession>A0A3L7A7D8</accession>
<dbReference type="InterPro" id="IPR036259">
    <property type="entry name" value="MFS_trans_sf"/>
</dbReference>
<feature type="transmembrane region" description="Helical" evidence="6">
    <location>
        <begin position="147"/>
        <end position="171"/>
    </location>
</feature>
<dbReference type="PANTHER" id="PTHR43124:SF5">
    <property type="entry name" value="PURINE RIBONUCLEOSIDE EFFLUX PUMP NEPI"/>
    <property type="match status" value="1"/>
</dbReference>
<feature type="transmembrane region" description="Helical" evidence="6">
    <location>
        <begin position="286"/>
        <end position="308"/>
    </location>
</feature>
<keyword evidence="4 6" id="KW-1133">Transmembrane helix</keyword>
<evidence type="ECO:0000256" key="6">
    <source>
        <dbReference type="SAM" id="Phobius"/>
    </source>
</evidence>
<keyword evidence="5 6" id="KW-0472">Membrane</keyword>
<feature type="transmembrane region" description="Helical" evidence="6">
    <location>
        <begin position="20"/>
        <end position="39"/>
    </location>
</feature>
<evidence type="ECO:0000259" key="7">
    <source>
        <dbReference type="PROSITE" id="PS50850"/>
    </source>
</evidence>
<dbReference type="GO" id="GO:0005886">
    <property type="term" value="C:plasma membrane"/>
    <property type="evidence" value="ECO:0007669"/>
    <property type="project" value="UniProtKB-SubCell"/>
</dbReference>
<reference evidence="8 9" key="1">
    <citation type="submission" date="2018-10" db="EMBL/GenBank/DDBJ databases">
        <authorList>
            <person name="Li J."/>
        </authorList>
    </citation>
    <scope>NUCLEOTIDE SEQUENCE [LARGE SCALE GENOMIC DNA]</scope>
    <source>
        <strain evidence="8 9">IF 016277</strain>
    </source>
</reference>
<dbReference type="Proteomes" id="UP000272503">
    <property type="component" value="Unassembled WGS sequence"/>
</dbReference>
<dbReference type="GO" id="GO:0022857">
    <property type="term" value="F:transmembrane transporter activity"/>
    <property type="evidence" value="ECO:0007669"/>
    <property type="project" value="InterPro"/>
</dbReference>
<evidence type="ECO:0000313" key="8">
    <source>
        <dbReference type="EMBL" id="RLP75985.1"/>
    </source>
</evidence>
<feature type="transmembrane region" description="Helical" evidence="6">
    <location>
        <begin position="177"/>
        <end position="196"/>
    </location>
</feature>
<evidence type="ECO:0000256" key="4">
    <source>
        <dbReference type="ARBA" id="ARBA00022989"/>
    </source>
</evidence>
<dbReference type="OrthoDB" id="9814237at2"/>
<dbReference type="InterPro" id="IPR020846">
    <property type="entry name" value="MFS_dom"/>
</dbReference>
<dbReference type="SUPFAM" id="SSF103473">
    <property type="entry name" value="MFS general substrate transporter"/>
    <property type="match status" value="1"/>
</dbReference>
<evidence type="ECO:0000256" key="2">
    <source>
        <dbReference type="ARBA" id="ARBA00022475"/>
    </source>
</evidence>
<feature type="transmembrane region" description="Helical" evidence="6">
    <location>
        <begin position="216"/>
        <end position="240"/>
    </location>
</feature>
<dbReference type="AlphaFoldDB" id="A0A3L7A7D8"/>
<evidence type="ECO:0000256" key="1">
    <source>
        <dbReference type="ARBA" id="ARBA00004651"/>
    </source>
</evidence>
<feature type="transmembrane region" description="Helical" evidence="6">
    <location>
        <begin position="343"/>
        <end position="364"/>
    </location>
</feature>
<dbReference type="InterPro" id="IPR011701">
    <property type="entry name" value="MFS"/>
</dbReference>
<evidence type="ECO:0000256" key="5">
    <source>
        <dbReference type="ARBA" id="ARBA00023136"/>
    </source>
</evidence>
<comment type="caution">
    <text evidence="8">The sequence shown here is derived from an EMBL/GenBank/DDBJ whole genome shotgun (WGS) entry which is preliminary data.</text>
</comment>
<dbReference type="EMBL" id="RCUX01000005">
    <property type="protein sequence ID" value="RLP75985.1"/>
    <property type="molecule type" value="Genomic_DNA"/>
</dbReference>
<evidence type="ECO:0000256" key="3">
    <source>
        <dbReference type="ARBA" id="ARBA00022692"/>
    </source>
</evidence>
<dbReference type="CDD" id="cd17324">
    <property type="entry name" value="MFS_NepI_like"/>
    <property type="match status" value="1"/>
</dbReference>
<feature type="transmembrane region" description="Helical" evidence="6">
    <location>
        <begin position="111"/>
        <end position="135"/>
    </location>
</feature>
<proteinExistence type="predicted"/>
<comment type="subcellular location">
    <subcellularLocation>
        <location evidence="1">Cell membrane</location>
        <topology evidence="1">Multi-pass membrane protein</topology>
    </subcellularLocation>
</comment>
<keyword evidence="9" id="KW-1185">Reference proteome</keyword>
<feature type="transmembrane region" description="Helical" evidence="6">
    <location>
        <begin position="59"/>
        <end position="80"/>
    </location>
</feature>
<organism evidence="8 9">
    <name type="scientific">Mycetocola tolaasinivorans</name>
    <dbReference type="NCBI Taxonomy" id="76635"/>
    <lineage>
        <taxon>Bacteria</taxon>
        <taxon>Bacillati</taxon>
        <taxon>Actinomycetota</taxon>
        <taxon>Actinomycetes</taxon>
        <taxon>Micrococcales</taxon>
        <taxon>Microbacteriaceae</taxon>
        <taxon>Mycetocola</taxon>
    </lineage>
</organism>
<dbReference type="Pfam" id="PF07690">
    <property type="entry name" value="MFS_1"/>
    <property type="match status" value="2"/>
</dbReference>
<keyword evidence="2" id="KW-1003">Cell membrane</keyword>
<dbReference type="RefSeq" id="WP_121648270.1">
    <property type="nucleotide sequence ID" value="NZ_RCUX01000005.1"/>
</dbReference>
<protein>
    <submittedName>
        <fullName evidence="8">MFS transporter</fullName>
    </submittedName>
</protein>
<dbReference type="Gene3D" id="1.20.1250.20">
    <property type="entry name" value="MFS general substrate transporter like domains"/>
    <property type="match status" value="1"/>
</dbReference>
<keyword evidence="3 6" id="KW-0812">Transmembrane</keyword>
<sequence>MTQNAVTEAAAPLRSPRAGWVAVLALAATSFTLVLAEFLPPSLLTPMAEALNITEGQAGQTVTATAFMGFLAAPLIGMIFPRLDRRTLLSALALAAALSNIMVALTPNFVLLLIARLILGVAISGFWAMSLAIVAQLVPRERLGRGFMLVNGGTTLATVAGVPIGAYLGSVFDWREVFVGVAVISLIVAALLRILLPQVPPAKSSGFGEIAATLRIPGVSVGLVGHVLTVLGHFAAFTYIRLGLERIPDVTAGQISLLLAVFGIGGLIGNFVVGLVVDRLLDLMRLVVPLMISVGIAITVLFPGAFWAVAAGTLIWGIGFGSWILLVNTWVGRLVGERMEAAGGLVVAGFQLAITLGAGIGGIVADSLGVVVTLSSAAIASLVGGIVFRLAGGRRRP</sequence>
<dbReference type="PANTHER" id="PTHR43124">
    <property type="entry name" value="PURINE EFFLUX PUMP PBUE"/>
    <property type="match status" value="1"/>
</dbReference>
<feature type="transmembrane region" description="Helical" evidence="6">
    <location>
        <begin position="370"/>
        <end position="391"/>
    </location>
</feature>
<gene>
    <name evidence="8" type="ORF">D9V32_07455</name>
</gene>
<dbReference type="InterPro" id="IPR050189">
    <property type="entry name" value="MFS_Efflux_Transporters"/>
</dbReference>
<feature type="transmembrane region" description="Helical" evidence="6">
    <location>
        <begin position="87"/>
        <end position="105"/>
    </location>
</feature>
<dbReference type="PROSITE" id="PS50850">
    <property type="entry name" value="MFS"/>
    <property type="match status" value="1"/>
</dbReference>
<feature type="transmembrane region" description="Helical" evidence="6">
    <location>
        <begin position="252"/>
        <end position="277"/>
    </location>
</feature>